<dbReference type="GO" id="GO:0005524">
    <property type="term" value="F:ATP binding"/>
    <property type="evidence" value="ECO:0007669"/>
    <property type="project" value="UniProtKB-UniRule"/>
</dbReference>
<evidence type="ECO:0000256" key="4">
    <source>
        <dbReference type="ARBA" id="ARBA00022984"/>
    </source>
</evidence>
<evidence type="ECO:0000256" key="5">
    <source>
        <dbReference type="ARBA" id="ARBA00023306"/>
    </source>
</evidence>
<keyword evidence="7 12" id="KW-0436">Ligase</keyword>
<comment type="caution">
    <text evidence="12">The sequence shown here is derived from an EMBL/GenBank/DDBJ whole genome shotgun (WGS) entry which is preliminary data.</text>
</comment>
<keyword evidence="4 7" id="KW-0573">Peptidoglycan synthesis</keyword>
<dbReference type="GO" id="GO:0008360">
    <property type="term" value="P:regulation of cell shape"/>
    <property type="evidence" value="ECO:0007669"/>
    <property type="project" value="UniProtKB-KW"/>
</dbReference>
<feature type="binding site" evidence="7">
    <location>
        <position position="152"/>
    </location>
    <ligand>
        <name>UDP-N-acetyl-alpha-D-muramoyl-L-alanyl-D-glutamate</name>
        <dbReference type="ChEBI" id="CHEBI:83900"/>
    </ligand>
</feature>
<reference evidence="12" key="1">
    <citation type="submission" date="2017-02" db="EMBL/GenBank/DDBJ databases">
        <title>Delving into the versatile metabolic prowess of the omnipresent phylum Bacteroidetes.</title>
        <authorList>
            <person name="Nobu M.K."/>
            <person name="Mei R."/>
            <person name="Narihiro T."/>
            <person name="Kuroda K."/>
            <person name="Liu W.-T."/>
        </authorList>
    </citation>
    <scope>NUCLEOTIDE SEQUENCE</scope>
    <source>
        <strain evidence="12">ADurb.Bin131</strain>
    </source>
</reference>
<dbReference type="Pfam" id="PF02875">
    <property type="entry name" value="Mur_ligase_C"/>
    <property type="match status" value="1"/>
</dbReference>
<dbReference type="GO" id="GO:0051301">
    <property type="term" value="P:cell division"/>
    <property type="evidence" value="ECO:0007669"/>
    <property type="project" value="UniProtKB-KW"/>
</dbReference>
<comment type="pathway">
    <text evidence="7 8">Cell wall biogenesis; peptidoglycan biosynthesis.</text>
</comment>
<comment type="catalytic activity">
    <reaction evidence="7">
        <text>UDP-N-acetyl-alpha-D-muramoyl-L-alanyl-D-glutamate + meso-2,6-diaminopimelate + ATP = UDP-N-acetyl-alpha-D-muramoyl-L-alanyl-gamma-D-glutamyl-meso-2,6-diaminopimelate + ADP + phosphate + H(+)</text>
        <dbReference type="Rhea" id="RHEA:23676"/>
        <dbReference type="ChEBI" id="CHEBI:15378"/>
        <dbReference type="ChEBI" id="CHEBI:30616"/>
        <dbReference type="ChEBI" id="CHEBI:43474"/>
        <dbReference type="ChEBI" id="CHEBI:57791"/>
        <dbReference type="ChEBI" id="CHEBI:83900"/>
        <dbReference type="ChEBI" id="CHEBI:83905"/>
        <dbReference type="ChEBI" id="CHEBI:456216"/>
        <dbReference type="EC" id="6.3.2.13"/>
    </reaction>
</comment>
<dbReference type="SUPFAM" id="SSF53623">
    <property type="entry name" value="MurD-like peptide ligases, catalytic domain"/>
    <property type="match status" value="1"/>
</dbReference>
<organism evidence="12">
    <name type="scientific">candidate division TA06 bacterium ADurb.Bin131</name>
    <dbReference type="NCBI Taxonomy" id="1852827"/>
    <lineage>
        <taxon>Bacteria</taxon>
        <taxon>Bacteria division TA06</taxon>
    </lineage>
</organism>
<keyword evidence="7" id="KW-0067">ATP-binding</keyword>
<protein>
    <recommendedName>
        <fullName evidence="7">UDP-N-acetylmuramoyl-L-alanyl-D-glutamate--2,6-diaminopimelate ligase</fullName>
        <ecNumber evidence="7">6.3.2.13</ecNumber>
    </recommendedName>
    <alternativeName>
        <fullName evidence="7">Meso-A2pm-adding enzyme</fullName>
    </alternativeName>
    <alternativeName>
        <fullName evidence="7">Meso-diaminopimelate-adding enzyme</fullName>
    </alternativeName>
    <alternativeName>
        <fullName evidence="7">UDP-MurNAc-L-Ala-D-Glu:meso-diaminopimelate ligase</fullName>
    </alternativeName>
    <alternativeName>
        <fullName evidence="7">UDP-MurNAc-tripeptide synthetase</fullName>
    </alternativeName>
    <alternativeName>
        <fullName evidence="7">UDP-N-acetylmuramyl-tripeptide synthetase</fullName>
    </alternativeName>
</protein>
<evidence type="ECO:0000313" key="12">
    <source>
        <dbReference type="EMBL" id="OQB72440.1"/>
    </source>
</evidence>
<dbReference type="NCBIfam" id="NF001126">
    <property type="entry name" value="PRK00139.1-4"/>
    <property type="match status" value="1"/>
</dbReference>
<keyword evidence="2 7" id="KW-0132">Cell division</keyword>
<dbReference type="Pfam" id="PF08245">
    <property type="entry name" value="Mur_ligase_M"/>
    <property type="match status" value="1"/>
</dbReference>
<dbReference type="InterPro" id="IPR004101">
    <property type="entry name" value="Mur_ligase_C"/>
</dbReference>
<dbReference type="Proteomes" id="UP000485562">
    <property type="component" value="Unassembled WGS sequence"/>
</dbReference>
<dbReference type="InterPro" id="IPR013221">
    <property type="entry name" value="Mur_ligase_cen"/>
</dbReference>
<feature type="binding site" evidence="7">
    <location>
        <begin position="111"/>
        <end position="117"/>
    </location>
    <ligand>
        <name>ATP</name>
        <dbReference type="ChEBI" id="CHEBI:30616"/>
    </ligand>
</feature>
<dbReference type="AlphaFoldDB" id="A0A1V6C6J2"/>
<dbReference type="SUPFAM" id="SSF53244">
    <property type="entry name" value="MurD-like peptide ligases, peptide-binding domain"/>
    <property type="match status" value="1"/>
</dbReference>
<feature type="modified residue" description="N6-carboxylysine" evidence="7">
    <location>
        <position position="221"/>
    </location>
</feature>
<name>A0A1V6C6J2_UNCT6</name>
<feature type="binding site" evidence="7">
    <location>
        <begin position="153"/>
        <end position="154"/>
    </location>
    <ligand>
        <name>UDP-N-acetyl-alpha-D-muramoyl-L-alanyl-D-glutamate</name>
        <dbReference type="ChEBI" id="CHEBI:83900"/>
    </ligand>
</feature>
<dbReference type="HAMAP" id="MF_00208">
    <property type="entry name" value="MurE"/>
    <property type="match status" value="1"/>
</dbReference>
<keyword evidence="6 7" id="KW-0961">Cell wall biogenesis/degradation</keyword>
<comment type="PTM">
    <text evidence="7">Carboxylation is probably crucial for Mg(2+) binding and, consequently, for the gamma-phosphate positioning of ATP.</text>
</comment>
<keyword evidence="3 7" id="KW-0133">Cell shape</keyword>
<dbReference type="NCBIfam" id="NF001124">
    <property type="entry name" value="PRK00139.1-2"/>
    <property type="match status" value="1"/>
</dbReference>
<dbReference type="UniPathway" id="UPA00219"/>
<keyword evidence="7" id="KW-0963">Cytoplasm</keyword>
<feature type="binding site" evidence="7">
    <location>
        <position position="462"/>
    </location>
    <ligand>
        <name>meso-2,6-diaminopimelate</name>
        <dbReference type="ChEBI" id="CHEBI:57791"/>
    </ligand>
</feature>
<dbReference type="Gene3D" id="3.90.190.20">
    <property type="entry name" value="Mur ligase, C-terminal domain"/>
    <property type="match status" value="1"/>
</dbReference>
<dbReference type="NCBIfam" id="TIGR01085">
    <property type="entry name" value="murE"/>
    <property type="match status" value="1"/>
</dbReference>
<dbReference type="Pfam" id="PF01225">
    <property type="entry name" value="Mur_ligase"/>
    <property type="match status" value="1"/>
</dbReference>
<comment type="cofactor">
    <cofactor evidence="7">
        <name>Mg(2+)</name>
        <dbReference type="ChEBI" id="CHEBI:18420"/>
    </cofactor>
</comment>
<feature type="binding site" evidence="7">
    <location>
        <position position="466"/>
    </location>
    <ligand>
        <name>meso-2,6-diaminopimelate</name>
        <dbReference type="ChEBI" id="CHEBI:57791"/>
    </ligand>
</feature>
<dbReference type="InterPro" id="IPR000713">
    <property type="entry name" value="Mur_ligase_N"/>
</dbReference>
<dbReference type="PANTHER" id="PTHR23135:SF4">
    <property type="entry name" value="UDP-N-ACETYLMURAMOYL-L-ALANYL-D-GLUTAMATE--2,6-DIAMINOPIMELATE LIGASE MURE HOMOLOG, CHLOROPLASTIC"/>
    <property type="match status" value="1"/>
</dbReference>
<dbReference type="EC" id="6.3.2.13" evidence="7"/>
<feature type="domain" description="Mur ligase N-terminal catalytic" evidence="9">
    <location>
        <begin position="22"/>
        <end position="97"/>
    </location>
</feature>
<evidence type="ECO:0000259" key="11">
    <source>
        <dbReference type="Pfam" id="PF08245"/>
    </source>
</evidence>
<feature type="binding site" evidence="7">
    <location>
        <position position="186"/>
    </location>
    <ligand>
        <name>UDP-N-acetyl-alpha-D-muramoyl-L-alanyl-D-glutamate</name>
        <dbReference type="ChEBI" id="CHEBI:83900"/>
    </ligand>
</feature>
<feature type="domain" description="Mur ligase C-terminal" evidence="10">
    <location>
        <begin position="336"/>
        <end position="464"/>
    </location>
</feature>
<dbReference type="InterPro" id="IPR036565">
    <property type="entry name" value="Mur-like_cat_sf"/>
</dbReference>
<feature type="binding site" evidence="7">
    <location>
        <position position="180"/>
    </location>
    <ligand>
        <name>UDP-N-acetyl-alpha-D-muramoyl-L-alanyl-D-glutamate</name>
        <dbReference type="ChEBI" id="CHEBI:83900"/>
    </ligand>
</feature>
<sequence length="493" mass="55089">MKVKELIKNTKVVKSQEILNREVSGIFYDSRKVLPGGIFVAIHGTSADGNAFVQEAIERGASVVVTEKRDLVLPSGVGLIVVENSRKFLAEIADIYYHSPSKNLKIVGVTGTKGKTSTAMILKEIFEAASFKTGLIGTIQYEVGQRIVPSTNTTPESIDIQALLAEMVRAGLTHAILEVSSHSIDQGRIECISFDAGIFTNIASHEHLDYHKNFRNYLESKLKFFSTYLPASKKKDKIAVINIDDVYSRIFINTAREKKLNVVTYGLSRKAEFKAENFTFDRNGTSFVLRGKKFSTKLLGSGNLYNCLAAISTAVSSGISIDTAVSVLGNIKNIPGRMEFIDTGRPFTVVVDYAHTHRALEELLKTVRHLNPGRILLVFGCGGDRDRSKRPIMGKIAARFADRVYITSDNPRNENPNQIISDIYRGIPFWYKRKCELIPDRRSAIKSALSCARENDWVVIAGKGHEQYQIIKNIFYQFDDRKVVLELLKEINN</sequence>
<feature type="short sequence motif" description="Meso-diaminopimelate recognition motif" evidence="7">
    <location>
        <begin position="409"/>
        <end position="412"/>
    </location>
</feature>
<evidence type="ECO:0000256" key="2">
    <source>
        <dbReference type="ARBA" id="ARBA00022618"/>
    </source>
</evidence>
<dbReference type="GO" id="GO:0005737">
    <property type="term" value="C:cytoplasm"/>
    <property type="evidence" value="ECO:0007669"/>
    <property type="project" value="UniProtKB-SubCell"/>
</dbReference>
<feature type="domain" description="Mur ligase central" evidence="11">
    <location>
        <begin position="109"/>
        <end position="313"/>
    </location>
</feature>
<evidence type="ECO:0000256" key="1">
    <source>
        <dbReference type="ARBA" id="ARBA00005898"/>
    </source>
</evidence>
<comment type="caution">
    <text evidence="7">Lacks conserved residue(s) required for the propagation of feature annotation.</text>
</comment>
<dbReference type="EMBL" id="MWDQ01000128">
    <property type="protein sequence ID" value="OQB72440.1"/>
    <property type="molecule type" value="Genomic_DNA"/>
</dbReference>
<keyword evidence="5 7" id="KW-0131">Cell cycle</keyword>
<evidence type="ECO:0000256" key="7">
    <source>
        <dbReference type="HAMAP-Rule" id="MF_00208"/>
    </source>
</evidence>
<dbReference type="GO" id="GO:0009252">
    <property type="term" value="P:peptidoglycan biosynthetic process"/>
    <property type="evidence" value="ECO:0007669"/>
    <property type="project" value="UniProtKB-UniRule"/>
</dbReference>
<dbReference type="InterPro" id="IPR035911">
    <property type="entry name" value="MurE/MurF_N"/>
</dbReference>
<keyword evidence="7" id="KW-0547">Nucleotide-binding</keyword>
<evidence type="ECO:0000256" key="8">
    <source>
        <dbReference type="RuleBase" id="RU004135"/>
    </source>
</evidence>
<proteinExistence type="inferred from homology"/>
<feature type="binding site" evidence="7">
    <location>
        <begin position="409"/>
        <end position="412"/>
    </location>
    <ligand>
        <name>meso-2,6-diaminopimelate</name>
        <dbReference type="ChEBI" id="CHEBI:57791"/>
    </ligand>
</feature>
<evidence type="ECO:0000256" key="3">
    <source>
        <dbReference type="ARBA" id="ARBA00022960"/>
    </source>
</evidence>
<dbReference type="GO" id="GO:0071555">
    <property type="term" value="P:cell wall organization"/>
    <property type="evidence" value="ECO:0007669"/>
    <property type="project" value="UniProtKB-KW"/>
</dbReference>
<dbReference type="SUPFAM" id="SSF63418">
    <property type="entry name" value="MurE/MurF N-terminal domain"/>
    <property type="match status" value="1"/>
</dbReference>
<dbReference type="GO" id="GO:0008765">
    <property type="term" value="F:UDP-N-acetylmuramoylalanyl-D-glutamate-2,6-diaminopimelate ligase activity"/>
    <property type="evidence" value="ECO:0007669"/>
    <property type="project" value="UniProtKB-UniRule"/>
</dbReference>
<feature type="binding site" evidence="7">
    <location>
        <position position="30"/>
    </location>
    <ligand>
        <name>UDP-N-acetyl-alpha-D-muramoyl-L-alanyl-D-glutamate</name>
        <dbReference type="ChEBI" id="CHEBI:83900"/>
    </ligand>
</feature>
<dbReference type="InterPro" id="IPR036615">
    <property type="entry name" value="Mur_ligase_C_dom_sf"/>
</dbReference>
<gene>
    <name evidence="7 12" type="primary">murE</name>
    <name evidence="12" type="ORF">BWX89_01307</name>
</gene>
<evidence type="ECO:0000259" key="9">
    <source>
        <dbReference type="Pfam" id="PF01225"/>
    </source>
</evidence>
<comment type="function">
    <text evidence="7">Catalyzes the addition of meso-diaminopimelic acid to the nucleotide precursor UDP-N-acetylmuramoyl-L-alanyl-D-glutamate (UMAG) in the biosynthesis of bacterial cell-wall peptidoglycan.</text>
</comment>
<dbReference type="GO" id="GO:0000287">
    <property type="term" value="F:magnesium ion binding"/>
    <property type="evidence" value="ECO:0007669"/>
    <property type="project" value="UniProtKB-UniRule"/>
</dbReference>
<evidence type="ECO:0000259" key="10">
    <source>
        <dbReference type="Pfam" id="PF02875"/>
    </source>
</evidence>
<dbReference type="Gene3D" id="3.40.1390.10">
    <property type="entry name" value="MurE/MurF, N-terminal domain"/>
    <property type="match status" value="1"/>
</dbReference>
<evidence type="ECO:0000256" key="6">
    <source>
        <dbReference type="ARBA" id="ARBA00023316"/>
    </source>
</evidence>
<feature type="binding site" evidence="7">
    <location>
        <position position="188"/>
    </location>
    <ligand>
        <name>UDP-N-acetyl-alpha-D-muramoyl-L-alanyl-D-glutamate</name>
        <dbReference type="ChEBI" id="CHEBI:83900"/>
    </ligand>
</feature>
<feature type="binding site" evidence="7">
    <location>
        <position position="385"/>
    </location>
    <ligand>
        <name>meso-2,6-diaminopimelate</name>
        <dbReference type="ChEBI" id="CHEBI:57791"/>
    </ligand>
</feature>
<dbReference type="Gene3D" id="3.40.1190.10">
    <property type="entry name" value="Mur-like, catalytic domain"/>
    <property type="match status" value="1"/>
</dbReference>
<dbReference type="PANTHER" id="PTHR23135">
    <property type="entry name" value="MUR LIGASE FAMILY MEMBER"/>
    <property type="match status" value="1"/>
</dbReference>
<comment type="subcellular location">
    <subcellularLocation>
        <location evidence="7 8">Cytoplasm</location>
    </subcellularLocation>
</comment>
<comment type="similarity">
    <text evidence="1 7">Belongs to the MurCDEF family. MurE subfamily.</text>
</comment>
<dbReference type="InterPro" id="IPR005761">
    <property type="entry name" value="UDP-N-AcMur-Glu-dNH2Pim_ligase"/>
</dbReference>
<keyword evidence="7" id="KW-0460">Magnesium</keyword>
<accession>A0A1V6C6J2</accession>